<evidence type="ECO:0000259" key="7">
    <source>
        <dbReference type="PROSITE" id="PS50109"/>
    </source>
</evidence>
<keyword evidence="6" id="KW-0902">Two-component regulatory system</keyword>
<sequence>MDAAWADLASREKAHLEWVAYLSHDLATPLARMLRRVEMIQFDSELKTAEKESTLEQIHRDITELAEIVGSISQFAILDSRLVRSFVEMPLRPLLEFAVEGFEYEASSKGVELDLRVGDDLGTVRIERSLVKRAVENLISNAICYTPEGGLVSVSATQRDQIIQITVEDTGTGVPVQELERVFNFAFRGEGQTRISRVGSLGLGLALVRRVAELHSGTVAASNVAPHGARFVFSLPVVN</sequence>
<dbReference type="Gene3D" id="1.10.287.130">
    <property type="match status" value="1"/>
</dbReference>
<keyword evidence="4" id="KW-0808">Transferase</keyword>
<dbReference type="InterPro" id="IPR004358">
    <property type="entry name" value="Sig_transdc_His_kin-like_C"/>
</dbReference>
<dbReference type="EMBL" id="JACHEK010000003">
    <property type="protein sequence ID" value="MBB6143730.1"/>
    <property type="molecule type" value="Genomic_DNA"/>
</dbReference>
<feature type="domain" description="Histidine kinase" evidence="7">
    <location>
        <begin position="21"/>
        <end position="239"/>
    </location>
</feature>
<dbReference type="CDD" id="cd00075">
    <property type="entry name" value="HATPase"/>
    <property type="match status" value="1"/>
</dbReference>
<dbReference type="EC" id="2.7.13.3" evidence="2"/>
<keyword evidence="5 8" id="KW-0418">Kinase</keyword>
<dbReference type="Proteomes" id="UP000538666">
    <property type="component" value="Unassembled WGS sequence"/>
</dbReference>
<evidence type="ECO:0000313" key="8">
    <source>
        <dbReference type="EMBL" id="MBB6143730.1"/>
    </source>
</evidence>
<dbReference type="PRINTS" id="PR00344">
    <property type="entry name" value="BCTRLSENSOR"/>
</dbReference>
<evidence type="ECO:0000256" key="5">
    <source>
        <dbReference type="ARBA" id="ARBA00022777"/>
    </source>
</evidence>
<dbReference type="InterPro" id="IPR036097">
    <property type="entry name" value="HisK_dim/P_sf"/>
</dbReference>
<dbReference type="PROSITE" id="PS50109">
    <property type="entry name" value="HIS_KIN"/>
    <property type="match status" value="1"/>
</dbReference>
<dbReference type="Pfam" id="PF00512">
    <property type="entry name" value="HisKA"/>
    <property type="match status" value="1"/>
</dbReference>
<dbReference type="AlphaFoldDB" id="A0A841JRE8"/>
<comment type="catalytic activity">
    <reaction evidence="1">
        <text>ATP + protein L-histidine = ADP + protein N-phospho-L-histidine.</text>
        <dbReference type="EC" id="2.7.13.3"/>
    </reaction>
</comment>
<dbReference type="InterPro" id="IPR003594">
    <property type="entry name" value="HATPase_dom"/>
</dbReference>
<keyword evidence="3" id="KW-0597">Phosphoprotein</keyword>
<gene>
    <name evidence="8" type="ORF">HNQ77_001679</name>
</gene>
<protein>
    <recommendedName>
        <fullName evidence="2">histidine kinase</fullName>
        <ecNumber evidence="2">2.7.13.3</ecNumber>
    </recommendedName>
</protein>
<dbReference type="CDD" id="cd00082">
    <property type="entry name" value="HisKA"/>
    <property type="match status" value="1"/>
</dbReference>
<dbReference type="InterPro" id="IPR050736">
    <property type="entry name" value="Sensor_HK_Regulatory"/>
</dbReference>
<evidence type="ECO:0000256" key="6">
    <source>
        <dbReference type="ARBA" id="ARBA00023012"/>
    </source>
</evidence>
<dbReference type="Pfam" id="PF02518">
    <property type="entry name" value="HATPase_c"/>
    <property type="match status" value="1"/>
</dbReference>
<proteinExistence type="predicted"/>
<dbReference type="SMART" id="SM00387">
    <property type="entry name" value="HATPase_c"/>
    <property type="match status" value="1"/>
</dbReference>
<name>A0A841JRE8_9BACT</name>
<dbReference type="InterPro" id="IPR036890">
    <property type="entry name" value="HATPase_C_sf"/>
</dbReference>
<dbReference type="SMART" id="SM00388">
    <property type="entry name" value="HisKA"/>
    <property type="match status" value="1"/>
</dbReference>
<comment type="caution">
    <text evidence="8">The sequence shown here is derived from an EMBL/GenBank/DDBJ whole genome shotgun (WGS) entry which is preliminary data.</text>
</comment>
<dbReference type="PANTHER" id="PTHR43711">
    <property type="entry name" value="TWO-COMPONENT HISTIDINE KINASE"/>
    <property type="match status" value="1"/>
</dbReference>
<evidence type="ECO:0000256" key="3">
    <source>
        <dbReference type="ARBA" id="ARBA00022553"/>
    </source>
</evidence>
<reference evidence="8 9" key="1">
    <citation type="submission" date="2020-08" db="EMBL/GenBank/DDBJ databases">
        <title>Genomic Encyclopedia of Type Strains, Phase IV (KMG-IV): sequencing the most valuable type-strain genomes for metagenomic binning, comparative biology and taxonomic classification.</title>
        <authorList>
            <person name="Goeker M."/>
        </authorList>
    </citation>
    <scope>NUCLEOTIDE SEQUENCE [LARGE SCALE GENOMIC DNA]</scope>
    <source>
        <strain evidence="8 9">DSM 103733</strain>
    </source>
</reference>
<accession>A0A841JRE8</accession>
<evidence type="ECO:0000313" key="9">
    <source>
        <dbReference type="Proteomes" id="UP000538666"/>
    </source>
</evidence>
<organism evidence="8 9">
    <name type="scientific">Silvibacterium bohemicum</name>
    <dbReference type="NCBI Taxonomy" id="1577686"/>
    <lineage>
        <taxon>Bacteria</taxon>
        <taxon>Pseudomonadati</taxon>
        <taxon>Acidobacteriota</taxon>
        <taxon>Terriglobia</taxon>
        <taxon>Terriglobales</taxon>
        <taxon>Acidobacteriaceae</taxon>
        <taxon>Silvibacterium</taxon>
    </lineage>
</organism>
<evidence type="ECO:0000256" key="1">
    <source>
        <dbReference type="ARBA" id="ARBA00000085"/>
    </source>
</evidence>
<dbReference type="SUPFAM" id="SSF47384">
    <property type="entry name" value="Homodimeric domain of signal transducing histidine kinase"/>
    <property type="match status" value="1"/>
</dbReference>
<dbReference type="InterPro" id="IPR005467">
    <property type="entry name" value="His_kinase_dom"/>
</dbReference>
<dbReference type="InterPro" id="IPR003661">
    <property type="entry name" value="HisK_dim/P_dom"/>
</dbReference>
<evidence type="ECO:0000256" key="2">
    <source>
        <dbReference type="ARBA" id="ARBA00012438"/>
    </source>
</evidence>
<dbReference type="RefSeq" id="WP_184084700.1">
    <property type="nucleotide sequence ID" value="NZ_JACHEK010000003.1"/>
</dbReference>
<evidence type="ECO:0000256" key="4">
    <source>
        <dbReference type="ARBA" id="ARBA00022679"/>
    </source>
</evidence>
<dbReference type="Gene3D" id="3.30.565.10">
    <property type="entry name" value="Histidine kinase-like ATPase, C-terminal domain"/>
    <property type="match status" value="1"/>
</dbReference>
<keyword evidence="9" id="KW-1185">Reference proteome</keyword>
<dbReference type="PANTHER" id="PTHR43711:SF1">
    <property type="entry name" value="HISTIDINE KINASE 1"/>
    <property type="match status" value="1"/>
</dbReference>
<dbReference type="GO" id="GO:0000155">
    <property type="term" value="F:phosphorelay sensor kinase activity"/>
    <property type="evidence" value="ECO:0007669"/>
    <property type="project" value="InterPro"/>
</dbReference>
<dbReference type="SUPFAM" id="SSF55874">
    <property type="entry name" value="ATPase domain of HSP90 chaperone/DNA topoisomerase II/histidine kinase"/>
    <property type="match status" value="1"/>
</dbReference>